<reference evidence="4" key="1">
    <citation type="journal article" date="2019" name="Int. J. Syst. Evol. Microbiol.">
        <title>The Global Catalogue of Microorganisms (GCM) 10K type strain sequencing project: providing services to taxonomists for standard genome sequencing and annotation.</title>
        <authorList>
            <consortium name="The Broad Institute Genomics Platform"/>
            <consortium name="The Broad Institute Genome Sequencing Center for Infectious Disease"/>
            <person name="Wu L."/>
            <person name="Ma J."/>
        </authorList>
    </citation>
    <scope>NUCLEOTIDE SEQUENCE [LARGE SCALE GENOMIC DNA]</scope>
    <source>
        <strain evidence="4">JCM 9651</strain>
    </source>
</reference>
<comment type="caution">
    <text evidence="3">The sequence shown here is derived from an EMBL/GenBank/DDBJ whole genome shotgun (WGS) entry which is preliminary data.</text>
</comment>
<keyword evidence="4" id="KW-1185">Reference proteome</keyword>
<evidence type="ECO:0000313" key="4">
    <source>
        <dbReference type="Proteomes" id="UP001499990"/>
    </source>
</evidence>
<feature type="region of interest" description="Disordered" evidence="1">
    <location>
        <begin position="66"/>
        <end position="109"/>
    </location>
</feature>
<evidence type="ECO:0000313" key="3">
    <source>
        <dbReference type="EMBL" id="GAA3380748.1"/>
    </source>
</evidence>
<evidence type="ECO:0000256" key="1">
    <source>
        <dbReference type="SAM" id="MobiDB-lite"/>
    </source>
</evidence>
<sequence length="160" mass="17489">MQRSNMEDSGGWKRYWYEQADVRQAAQTSRSPSGIVSQPPTIRQCCRPAGALQVVMPSILSHRESPGLGVRGRIGPTTDRDGPSGDLIHFTESVPEPGSRNGDRPVSPTTCEVSVRTRWPLRDVQPSIDSHDDLLPKAGKIVLFIAAAAVIVYINLGSIW</sequence>
<evidence type="ECO:0000256" key="2">
    <source>
        <dbReference type="SAM" id="Phobius"/>
    </source>
</evidence>
<keyword evidence="2" id="KW-0812">Transmembrane</keyword>
<protein>
    <submittedName>
        <fullName evidence="3">Uncharacterized protein</fullName>
    </submittedName>
</protein>
<keyword evidence="2" id="KW-1133">Transmembrane helix</keyword>
<feature type="transmembrane region" description="Helical" evidence="2">
    <location>
        <begin position="141"/>
        <end position="159"/>
    </location>
</feature>
<gene>
    <name evidence="3" type="ORF">GCM10020367_69270</name>
</gene>
<dbReference type="Proteomes" id="UP001499990">
    <property type="component" value="Unassembled WGS sequence"/>
</dbReference>
<proteinExistence type="predicted"/>
<accession>A0ABP6SMD7</accession>
<dbReference type="EMBL" id="BAAAYL010000002">
    <property type="protein sequence ID" value="GAA3380748.1"/>
    <property type="molecule type" value="Genomic_DNA"/>
</dbReference>
<keyword evidence="2" id="KW-0472">Membrane</keyword>
<organism evidence="3 4">
    <name type="scientific">Streptomyces sannanensis</name>
    <dbReference type="NCBI Taxonomy" id="285536"/>
    <lineage>
        <taxon>Bacteria</taxon>
        <taxon>Bacillati</taxon>
        <taxon>Actinomycetota</taxon>
        <taxon>Actinomycetes</taxon>
        <taxon>Kitasatosporales</taxon>
        <taxon>Streptomycetaceae</taxon>
        <taxon>Streptomyces</taxon>
    </lineage>
</organism>
<name>A0ABP6SMD7_9ACTN</name>